<evidence type="ECO:0000256" key="1">
    <source>
        <dbReference type="ARBA" id="ARBA00022617"/>
    </source>
</evidence>
<evidence type="ECO:0000256" key="4">
    <source>
        <dbReference type="PROSITE-ProRule" id="PRU00433"/>
    </source>
</evidence>
<accession>A0A7M1S638</accession>
<dbReference type="EMBL" id="CP063164">
    <property type="protein sequence ID" value="QOR62828.1"/>
    <property type="molecule type" value="Genomic_DNA"/>
</dbReference>
<dbReference type="Proteomes" id="UP000595074">
    <property type="component" value="Chromosome"/>
</dbReference>
<feature type="domain" description="Cytochrome c" evidence="5">
    <location>
        <begin position="113"/>
        <end position="167"/>
    </location>
</feature>
<dbReference type="RefSeq" id="WP_197549645.1">
    <property type="nucleotide sequence ID" value="NZ_CP063164.1"/>
</dbReference>
<dbReference type="GO" id="GO:0020037">
    <property type="term" value="F:heme binding"/>
    <property type="evidence" value="ECO:0007669"/>
    <property type="project" value="InterPro"/>
</dbReference>
<name>A0A7M1S638_9BACT</name>
<keyword evidence="1 4" id="KW-0349">Heme</keyword>
<sequence length="167" mass="18884">MKHIIPYMAVLTVLLYGLYNAFSHRPDKKEPKQTSGIYKEDTLKYKLPHIKEELQRITTTAYTREYITDVINHGSSILHFKPEEIMEKGFASPQDAPGIACYVLSLAGEKCDTPYPKNAAMFYTSNCAGCHGEDGKGIDGAYPDLTRRPMLGIEKRKESLERLLKNP</sequence>
<dbReference type="SUPFAM" id="SSF46626">
    <property type="entry name" value="Cytochrome c"/>
    <property type="match status" value="1"/>
</dbReference>
<dbReference type="KEGG" id="sinu:IMZ28_05005"/>
<organism evidence="6 7">
    <name type="scientific">Sulfurovum indicum</name>
    <dbReference type="NCBI Taxonomy" id="2779528"/>
    <lineage>
        <taxon>Bacteria</taxon>
        <taxon>Pseudomonadati</taxon>
        <taxon>Campylobacterota</taxon>
        <taxon>Epsilonproteobacteria</taxon>
        <taxon>Campylobacterales</taxon>
        <taxon>Sulfurovaceae</taxon>
        <taxon>Sulfurovum</taxon>
    </lineage>
</organism>
<dbReference type="PROSITE" id="PS51007">
    <property type="entry name" value="CYTC"/>
    <property type="match status" value="1"/>
</dbReference>
<dbReference type="InterPro" id="IPR036909">
    <property type="entry name" value="Cyt_c-like_dom_sf"/>
</dbReference>
<dbReference type="Pfam" id="PF13442">
    <property type="entry name" value="Cytochrome_CBB3"/>
    <property type="match status" value="1"/>
</dbReference>
<reference evidence="6 7" key="1">
    <citation type="submission" date="2020-10" db="EMBL/GenBank/DDBJ databases">
        <title>The genome of sulfurovum sp.</title>
        <authorList>
            <person name="Xie S."/>
            <person name="Shao Z."/>
            <person name="Jiang L."/>
        </authorList>
    </citation>
    <scope>NUCLEOTIDE SEQUENCE [LARGE SCALE GENOMIC DNA]</scope>
    <source>
        <strain evidence="6 7">ST-419</strain>
    </source>
</reference>
<dbReference type="Gene3D" id="1.10.760.10">
    <property type="entry name" value="Cytochrome c-like domain"/>
    <property type="match status" value="1"/>
</dbReference>
<evidence type="ECO:0000256" key="3">
    <source>
        <dbReference type="ARBA" id="ARBA00023004"/>
    </source>
</evidence>
<evidence type="ECO:0000313" key="7">
    <source>
        <dbReference type="Proteomes" id="UP000595074"/>
    </source>
</evidence>
<dbReference type="GO" id="GO:0009055">
    <property type="term" value="F:electron transfer activity"/>
    <property type="evidence" value="ECO:0007669"/>
    <property type="project" value="InterPro"/>
</dbReference>
<protein>
    <submittedName>
        <fullName evidence="6">C-type cytochrome</fullName>
    </submittedName>
</protein>
<evidence type="ECO:0000256" key="2">
    <source>
        <dbReference type="ARBA" id="ARBA00022723"/>
    </source>
</evidence>
<dbReference type="GO" id="GO:0046872">
    <property type="term" value="F:metal ion binding"/>
    <property type="evidence" value="ECO:0007669"/>
    <property type="project" value="UniProtKB-KW"/>
</dbReference>
<evidence type="ECO:0000313" key="6">
    <source>
        <dbReference type="EMBL" id="QOR62828.1"/>
    </source>
</evidence>
<dbReference type="AlphaFoldDB" id="A0A7M1S638"/>
<proteinExistence type="predicted"/>
<evidence type="ECO:0000259" key="5">
    <source>
        <dbReference type="PROSITE" id="PS51007"/>
    </source>
</evidence>
<keyword evidence="3 4" id="KW-0408">Iron</keyword>
<gene>
    <name evidence="6" type="ORF">IMZ28_05005</name>
</gene>
<dbReference type="InterPro" id="IPR009056">
    <property type="entry name" value="Cyt_c-like_dom"/>
</dbReference>
<keyword evidence="2 4" id="KW-0479">Metal-binding</keyword>
<keyword evidence="7" id="KW-1185">Reference proteome</keyword>